<dbReference type="InterPro" id="IPR001647">
    <property type="entry name" value="HTH_TetR"/>
</dbReference>
<evidence type="ECO:0000259" key="5">
    <source>
        <dbReference type="PROSITE" id="PS50977"/>
    </source>
</evidence>
<dbReference type="Gene3D" id="1.10.357.10">
    <property type="entry name" value="Tetracycline Repressor, domain 2"/>
    <property type="match status" value="1"/>
</dbReference>
<evidence type="ECO:0000313" key="7">
    <source>
        <dbReference type="Proteomes" id="UP000466307"/>
    </source>
</evidence>
<evidence type="ECO:0000256" key="4">
    <source>
        <dbReference type="PROSITE-ProRule" id="PRU00335"/>
    </source>
</evidence>
<dbReference type="AlphaFoldDB" id="A0A7K3LSF1"/>
<organism evidence="6 7">
    <name type="scientific">Gordonia desulfuricans</name>
    <dbReference type="NCBI Taxonomy" id="89051"/>
    <lineage>
        <taxon>Bacteria</taxon>
        <taxon>Bacillati</taxon>
        <taxon>Actinomycetota</taxon>
        <taxon>Actinomycetes</taxon>
        <taxon>Mycobacteriales</taxon>
        <taxon>Gordoniaceae</taxon>
        <taxon>Gordonia</taxon>
    </lineage>
</organism>
<keyword evidence="7" id="KW-1185">Reference proteome</keyword>
<dbReference type="Proteomes" id="UP000466307">
    <property type="component" value="Unassembled WGS sequence"/>
</dbReference>
<dbReference type="EMBL" id="JAADZU010000058">
    <property type="protein sequence ID" value="NDK91160.1"/>
    <property type="molecule type" value="Genomic_DNA"/>
</dbReference>
<sequence length="198" mass="21551">MTETAPSATSGGEGDPETRRRLLDAAIHIASTDGLGKVTYRSVAAHAGLSHSLVRFYFGSKEAMVSEALERAAHLDADESQLRADSIDDFNRDFVTVMSGERNRGMLQYDYLLRAVRGGVPLERLVAVYDIYIGQVSATLEEIGVTDDDGSLAALVLAAVDGLVMQHAIYVSDDRSERILERLREVLRVLQSHGAADD</sequence>
<dbReference type="SUPFAM" id="SSF46689">
    <property type="entry name" value="Homeodomain-like"/>
    <property type="match status" value="1"/>
</dbReference>
<evidence type="ECO:0000313" key="6">
    <source>
        <dbReference type="EMBL" id="NDK91160.1"/>
    </source>
</evidence>
<dbReference type="SUPFAM" id="SSF48498">
    <property type="entry name" value="Tetracyclin repressor-like, C-terminal domain"/>
    <property type="match status" value="1"/>
</dbReference>
<dbReference type="InterPro" id="IPR036271">
    <property type="entry name" value="Tet_transcr_reg_TetR-rel_C_sf"/>
</dbReference>
<dbReference type="RefSeq" id="WP_020790675.1">
    <property type="nucleotide sequence ID" value="NZ_JAADZU010000058.1"/>
</dbReference>
<name>A0A7K3LSF1_9ACTN</name>
<proteinExistence type="predicted"/>
<protein>
    <submittedName>
        <fullName evidence="6">TetR/AcrR family transcriptional regulator</fullName>
    </submittedName>
</protein>
<dbReference type="PRINTS" id="PR00455">
    <property type="entry name" value="HTHTETR"/>
</dbReference>
<dbReference type="PROSITE" id="PS50977">
    <property type="entry name" value="HTH_TETR_2"/>
    <property type="match status" value="1"/>
</dbReference>
<evidence type="ECO:0000256" key="2">
    <source>
        <dbReference type="ARBA" id="ARBA00023125"/>
    </source>
</evidence>
<dbReference type="GO" id="GO:0003700">
    <property type="term" value="F:DNA-binding transcription factor activity"/>
    <property type="evidence" value="ECO:0007669"/>
    <property type="project" value="TreeGrafter"/>
</dbReference>
<dbReference type="InterPro" id="IPR009057">
    <property type="entry name" value="Homeodomain-like_sf"/>
</dbReference>
<dbReference type="PANTHER" id="PTHR30055">
    <property type="entry name" value="HTH-TYPE TRANSCRIPTIONAL REGULATOR RUTR"/>
    <property type="match status" value="1"/>
</dbReference>
<dbReference type="InterPro" id="IPR041583">
    <property type="entry name" value="TetR_C_31"/>
</dbReference>
<feature type="domain" description="HTH tetR-type" evidence="5">
    <location>
        <begin position="16"/>
        <end position="76"/>
    </location>
</feature>
<evidence type="ECO:0000256" key="1">
    <source>
        <dbReference type="ARBA" id="ARBA00023015"/>
    </source>
</evidence>
<comment type="caution">
    <text evidence="6">The sequence shown here is derived from an EMBL/GenBank/DDBJ whole genome shotgun (WGS) entry which is preliminary data.</text>
</comment>
<dbReference type="InterPro" id="IPR050109">
    <property type="entry name" value="HTH-type_TetR-like_transc_reg"/>
</dbReference>
<gene>
    <name evidence="6" type="ORF">GYA93_16440</name>
</gene>
<keyword evidence="2 4" id="KW-0238">DNA-binding</keyword>
<dbReference type="Pfam" id="PF17940">
    <property type="entry name" value="TetR_C_31"/>
    <property type="match status" value="1"/>
</dbReference>
<keyword evidence="1" id="KW-0805">Transcription regulation</keyword>
<accession>A0A7K3LSF1</accession>
<evidence type="ECO:0000256" key="3">
    <source>
        <dbReference type="ARBA" id="ARBA00023163"/>
    </source>
</evidence>
<dbReference type="Pfam" id="PF00440">
    <property type="entry name" value="TetR_N"/>
    <property type="match status" value="1"/>
</dbReference>
<reference evidence="6 7" key="1">
    <citation type="submission" date="2020-01" db="EMBL/GenBank/DDBJ databases">
        <title>Investigation of new actinobacteria for the biodesulphurisation of diesel fuel.</title>
        <authorList>
            <person name="Athi Narayanan S.M."/>
        </authorList>
    </citation>
    <scope>NUCLEOTIDE SEQUENCE [LARGE SCALE GENOMIC DNA]</scope>
    <source>
        <strain evidence="6 7">213E</strain>
    </source>
</reference>
<dbReference type="PANTHER" id="PTHR30055:SF234">
    <property type="entry name" value="HTH-TYPE TRANSCRIPTIONAL REGULATOR BETI"/>
    <property type="match status" value="1"/>
</dbReference>
<keyword evidence="3" id="KW-0804">Transcription</keyword>
<dbReference type="GO" id="GO:0000976">
    <property type="term" value="F:transcription cis-regulatory region binding"/>
    <property type="evidence" value="ECO:0007669"/>
    <property type="project" value="TreeGrafter"/>
</dbReference>
<feature type="DNA-binding region" description="H-T-H motif" evidence="4">
    <location>
        <begin position="39"/>
        <end position="58"/>
    </location>
</feature>